<keyword evidence="2" id="KW-1185">Reference proteome</keyword>
<evidence type="ECO:0000313" key="1">
    <source>
        <dbReference type="EMBL" id="EIT68358.1"/>
    </source>
</evidence>
<name>I8T3S1_9GAMM</name>
<evidence type="ECO:0000313" key="2">
    <source>
        <dbReference type="Proteomes" id="UP000003704"/>
    </source>
</evidence>
<sequence>MKKPHLLSLEDFNSLAQARDELLLQAHLFKAEAGDRWQQAEQSWATLREELRVARESIDRSSLEVAYATQLLYESLRDGYADLRKVLKQNVKR</sequence>
<gene>
    <name evidence="1" type="ORF">WQQ_35530</name>
</gene>
<protein>
    <submittedName>
        <fullName evidence="1">Uncharacterized protein</fullName>
    </submittedName>
</protein>
<proteinExistence type="predicted"/>
<organism evidence="1 2">
    <name type="scientific">Hydrocarboniphaga effusa AP103</name>
    <dbReference type="NCBI Taxonomy" id="1172194"/>
    <lineage>
        <taxon>Bacteria</taxon>
        <taxon>Pseudomonadati</taxon>
        <taxon>Pseudomonadota</taxon>
        <taxon>Gammaproteobacteria</taxon>
        <taxon>Nevskiales</taxon>
        <taxon>Nevskiaceae</taxon>
        <taxon>Hydrocarboniphaga</taxon>
    </lineage>
</organism>
<dbReference type="AlphaFoldDB" id="I8T3S1"/>
<dbReference type="RefSeq" id="WP_007186492.1">
    <property type="nucleotide sequence ID" value="NZ_AKGD01000003.1"/>
</dbReference>
<comment type="caution">
    <text evidence="1">The sequence shown here is derived from an EMBL/GenBank/DDBJ whole genome shotgun (WGS) entry which is preliminary data.</text>
</comment>
<accession>I8T3S1</accession>
<reference evidence="1 2" key="1">
    <citation type="journal article" date="2012" name="J. Bacteriol.">
        <title>Genome Sequence of n-Alkane-Degrading Hydrocarboniphaga effusa Strain AP103T (ATCC BAA-332T).</title>
        <authorList>
            <person name="Chang H.K."/>
            <person name="Zylstra G.J."/>
            <person name="Chae J.C."/>
        </authorList>
    </citation>
    <scope>NUCLEOTIDE SEQUENCE [LARGE SCALE GENOMIC DNA]</scope>
    <source>
        <strain evidence="1 2">AP103</strain>
    </source>
</reference>
<dbReference type="Proteomes" id="UP000003704">
    <property type="component" value="Unassembled WGS sequence"/>
</dbReference>
<dbReference type="OrthoDB" id="6197894at2"/>
<dbReference type="EMBL" id="AKGD01000003">
    <property type="protein sequence ID" value="EIT68358.1"/>
    <property type="molecule type" value="Genomic_DNA"/>
</dbReference>